<protein>
    <submittedName>
        <fullName evidence="1">Uncharacterized protein</fullName>
    </submittedName>
</protein>
<name>A0A423K9N8_9PSED</name>
<dbReference type="EMBL" id="MOBQ01000011">
    <property type="protein sequence ID" value="RON48626.1"/>
    <property type="molecule type" value="Genomic_DNA"/>
</dbReference>
<organism evidence="1 2">
    <name type="scientific">Pseudomonas frederiksbergensis</name>
    <dbReference type="NCBI Taxonomy" id="104087"/>
    <lineage>
        <taxon>Bacteria</taxon>
        <taxon>Pseudomonadati</taxon>
        <taxon>Pseudomonadota</taxon>
        <taxon>Gammaproteobacteria</taxon>
        <taxon>Pseudomonadales</taxon>
        <taxon>Pseudomonadaceae</taxon>
        <taxon>Pseudomonas</taxon>
    </lineage>
</organism>
<evidence type="ECO:0000313" key="2">
    <source>
        <dbReference type="Proteomes" id="UP000285349"/>
    </source>
</evidence>
<reference evidence="1 2" key="1">
    <citation type="submission" date="2016-10" db="EMBL/GenBank/DDBJ databases">
        <title>Comparative genome analysis of multiple Pseudomonas spp. focuses on biocontrol and plant growth promoting traits.</title>
        <authorList>
            <person name="Tao X.-Y."/>
            <person name="Taylor C.G."/>
        </authorList>
    </citation>
    <scope>NUCLEOTIDE SEQUENCE [LARGE SCALE GENOMIC DNA]</scope>
    <source>
        <strain evidence="1 2">37A10</strain>
    </source>
</reference>
<proteinExistence type="predicted"/>
<accession>A0A423K9N8</accession>
<dbReference type="RefSeq" id="WP_123509391.1">
    <property type="nucleotide sequence ID" value="NZ_MOBQ01000011.1"/>
</dbReference>
<comment type="caution">
    <text evidence="1">The sequence shown here is derived from an EMBL/GenBank/DDBJ whole genome shotgun (WGS) entry which is preliminary data.</text>
</comment>
<evidence type="ECO:0000313" key="1">
    <source>
        <dbReference type="EMBL" id="RON48626.1"/>
    </source>
</evidence>
<dbReference type="AlphaFoldDB" id="A0A423K9N8"/>
<sequence>MDTTLNGSISFNTAHRVTFESTDLSIARIDLPDYALAFHTNHGRPNSERQISFGLLNHISSGRYPLQQGSVFSSAGYTELTYDGAQSRRNEYSIISGVLEINVTGAGTPLRTYEVKEFVLAVKSGIGNATRELKGSFTFYVEEMN</sequence>
<gene>
    <name evidence="1" type="ORF">BK666_09390</name>
</gene>
<dbReference type="OrthoDB" id="5795846at2"/>
<dbReference type="Proteomes" id="UP000285349">
    <property type="component" value="Unassembled WGS sequence"/>
</dbReference>